<name>A0A1G6JM50_9FIRM</name>
<dbReference type="EMBL" id="FMYW01000003">
    <property type="protein sequence ID" value="SDC19800.1"/>
    <property type="molecule type" value="Genomic_DNA"/>
</dbReference>
<sequence length="114" mass="13006">MNNVPVYKLRLARTLYNNFYRARLQDANGEDAGQLLIVPGLPLDRSQLPENAPIADPYLLVIVEDADINKNNVIDFEEGVSRAVLAKFTTETTSFKHCEFYYPSPAFYFAQEEE</sequence>
<gene>
    <name evidence="1" type="ORF">SAMN04487864_103183</name>
</gene>
<accession>A0A1G6JM50</accession>
<dbReference type="RefSeq" id="WP_093729621.1">
    <property type="nucleotide sequence ID" value="NZ_FMYW01000003.1"/>
</dbReference>
<keyword evidence="2" id="KW-1185">Reference proteome</keyword>
<dbReference type="OrthoDB" id="1633985at2"/>
<proteinExistence type="predicted"/>
<dbReference type="Proteomes" id="UP000198943">
    <property type="component" value="Unassembled WGS sequence"/>
</dbReference>
<reference evidence="2" key="1">
    <citation type="submission" date="2016-10" db="EMBL/GenBank/DDBJ databases">
        <authorList>
            <person name="Varghese N."/>
            <person name="Submissions S."/>
        </authorList>
    </citation>
    <scope>NUCLEOTIDE SEQUENCE [LARGE SCALE GENOMIC DNA]</scope>
    <source>
        <strain evidence="2">DSM 11005</strain>
    </source>
</reference>
<evidence type="ECO:0000313" key="1">
    <source>
        <dbReference type="EMBL" id="SDC19800.1"/>
    </source>
</evidence>
<dbReference type="AlphaFoldDB" id="A0A1G6JM50"/>
<organism evidence="1 2">
    <name type="scientific">Succiniclasticum ruminis</name>
    <dbReference type="NCBI Taxonomy" id="40841"/>
    <lineage>
        <taxon>Bacteria</taxon>
        <taxon>Bacillati</taxon>
        <taxon>Bacillota</taxon>
        <taxon>Negativicutes</taxon>
        <taxon>Acidaminococcales</taxon>
        <taxon>Acidaminococcaceae</taxon>
        <taxon>Succiniclasticum</taxon>
    </lineage>
</organism>
<evidence type="ECO:0000313" key="2">
    <source>
        <dbReference type="Proteomes" id="UP000198943"/>
    </source>
</evidence>
<protein>
    <submittedName>
        <fullName evidence="1">Uncharacterized protein</fullName>
    </submittedName>
</protein>